<reference evidence="1" key="1">
    <citation type="journal article" date="2015" name="Nature">
        <title>Complex archaea that bridge the gap between prokaryotes and eukaryotes.</title>
        <authorList>
            <person name="Spang A."/>
            <person name="Saw J.H."/>
            <person name="Jorgensen S.L."/>
            <person name="Zaremba-Niedzwiedzka K."/>
            <person name="Martijn J."/>
            <person name="Lind A.E."/>
            <person name="van Eijk R."/>
            <person name="Schleper C."/>
            <person name="Guy L."/>
            <person name="Ettema T.J."/>
        </authorList>
    </citation>
    <scope>NUCLEOTIDE SEQUENCE</scope>
</reference>
<organism evidence="1">
    <name type="scientific">marine sediment metagenome</name>
    <dbReference type="NCBI Taxonomy" id="412755"/>
    <lineage>
        <taxon>unclassified sequences</taxon>
        <taxon>metagenomes</taxon>
        <taxon>ecological metagenomes</taxon>
    </lineage>
</organism>
<dbReference type="EMBL" id="LAZR01013315">
    <property type="protein sequence ID" value="KKM22531.1"/>
    <property type="molecule type" value="Genomic_DNA"/>
</dbReference>
<name>A0A0F9I4J3_9ZZZZ</name>
<evidence type="ECO:0000313" key="1">
    <source>
        <dbReference type="EMBL" id="KKM22531.1"/>
    </source>
</evidence>
<protein>
    <submittedName>
        <fullName evidence="1">Uncharacterized protein</fullName>
    </submittedName>
</protein>
<gene>
    <name evidence="1" type="ORF">LCGC14_1624400</name>
</gene>
<proteinExistence type="predicted"/>
<comment type="caution">
    <text evidence="1">The sequence shown here is derived from an EMBL/GenBank/DDBJ whole genome shotgun (WGS) entry which is preliminary data.</text>
</comment>
<dbReference type="AlphaFoldDB" id="A0A0F9I4J3"/>
<sequence length="127" mass="13966">MSGERQDCAATVFAGRTGTFPCYRKGPFKEGGKFWCFQHAPSKVAERCAQAAKKYDDEWKARDAAELQAENKIWNEAIEAAAELMESHVLRSSHDGHSLTPIYGGLKGGGNLEGRVRAAAIRKLKKP</sequence>
<accession>A0A0F9I4J3</accession>